<gene>
    <name evidence="1" type="primary">BnaC02g11910D</name>
    <name evidence="1" type="ORF">GSBRNA2T00053064001</name>
</gene>
<evidence type="ECO:0000313" key="1">
    <source>
        <dbReference type="EMBL" id="CDY32907.1"/>
    </source>
</evidence>
<accession>A0A078H636</accession>
<name>A0A078H636_BRANA</name>
<proteinExistence type="predicted"/>
<organism evidence="1 2">
    <name type="scientific">Brassica napus</name>
    <name type="common">Rape</name>
    <dbReference type="NCBI Taxonomy" id="3708"/>
    <lineage>
        <taxon>Eukaryota</taxon>
        <taxon>Viridiplantae</taxon>
        <taxon>Streptophyta</taxon>
        <taxon>Embryophyta</taxon>
        <taxon>Tracheophyta</taxon>
        <taxon>Spermatophyta</taxon>
        <taxon>Magnoliopsida</taxon>
        <taxon>eudicotyledons</taxon>
        <taxon>Gunneridae</taxon>
        <taxon>Pentapetalae</taxon>
        <taxon>rosids</taxon>
        <taxon>malvids</taxon>
        <taxon>Brassicales</taxon>
        <taxon>Brassicaceae</taxon>
        <taxon>Brassiceae</taxon>
        <taxon>Brassica</taxon>
    </lineage>
</organism>
<dbReference type="PaxDb" id="3708-A0A078H636"/>
<evidence type="ECO:0000313" key="2">
    <source>
        <dbReference type="Proteomes" id="UP000028999"/>
    </source>
</evidence>
<keyword evidence="2" id="KW-1185">Reference proteome</keyword>
<protein>
    <submittedName>
        <fullName evidence="1">BnaC02g11910D protein</fullName>
    </submittedName>
</protein>
<sequence length="21" mass="2281">MLSDGLADEQLAADTRYKILG</sequence>
<dbReference type="Gramene" id="CDY32907">
    <property type="protein sequence ID" value="CDY32907"/>
    <property type="gene ID" value="GSBRNA2T00053064001"/>
</dbReference>
<dbReference type="Proteomes" id="UP000028999">
    <property type="component" value="Unassembled WGS sequence"/>
</dbReference>
<dbReference type="AlphaFoldDB" id="A0A078H636"/>
<reference evidence="1 2" key="1">
    <citation type="journal article" date="2014" name="Science">
        <title>Plant genetics. Early allopolyploid evolution in the post-Neolithic Brassica napus oilseed genome.</title>
        <authorList>
            <person name="Chalhoub B."/>
            <person name="Denoeud F."/>
            <person name="Liu S."/>
            <person name="Parkin I.A."/>
            <person name="Tang H."/>
            <person name="Wang X."/>
            <person name="Chiquet J."/>
            <person name="Belcram H."/>
            <person name="Tong C."/>
            <person name="Samans B."/>
            <person name="Correa M."/>
            <person name="Da Silva C."/>
            <person name="Just J."/>
            <person name="Falentin C."/>
            <person name="Koh C.S."/>
            <person name="Le Clainche I."/>
            <person name="Bernard M."/>
            <person name="Bento P."/>
            <person name="Noel B."/>
            <person name="Labadie K."/>
            <person name="Alberti A."/>
            <person name="Charles M."/>
            <person name="Arnaud D."/>
            <person name="Guo H."/>
            <person name="Daviaud C."/>
            <person name="Alamery S."/>
            <person name="Jabbari K."/>
            <person name="Zhao M."/>
            <person name="Edger P.P."/>
            <person name="Chelaifa H."/>
            <person name="Tack D."/>
            <person name="Lassalle G."/>
            <person name="Mestiri I."/>
            <person name="Schnel N."/>
            <person name="Le Paslier M.C."/>
            <person name="Fan G."/>
            <person name="Renault V."/>
            <person name="Bayer P.E."/>
            <person name="Golicz A.A."/>
            <person name="Manoli S."/>
            <person name="Lee T.H."/>
            <person name="Thi V.H."/>
            <person name="Chalabi S."/>
            <person name="Hu Q."/>
            <person name="Fan C."/>
            <person name="Tollenaere R."/>
            <person name="Lu Y."/>
            <person name="Battail C."/>
            <person name="Shen J."/>
            <person name="Sidebottom C.H."/>
            <person name="Wang X."/>
            <person name="Canaguier A."/>
            <person name="Chauveau A."/>
            <person name="Berard A."/>
            <person name="Deniot G."/>
            <person name="Guan M."/>
            <person name="Liu Z."/>
            <person name="Sun F."/>
            <person name="Lim Y.P."/>
            <person name="Lyons E."/>
            <person name="Town C.D."/>
            <person name="Bancroft I."/>
            <person name="Wang X."/>
            <person name="Meng J."/>
            <person name="Ma J."/>
            <person name="Pires J.C."/>
            <person name="King G.J."/>
            <person name="Brunel D."/>
            <person name="Delourme R."/>
            <person name="Renard M."/>
            <person name="Aury J.M."/>
            <person name="Adams K.L."/>
            <person name="Batley J."/>
            <person name="Snowdon R.J."/>
            <person name="Tost J."/>
            <person name="Edwards D."/>
            <person name="Zhou Y."/>
            <person name="Hua W."/>
            <person name="Sharpe A.G."/>
            <person name="Paterson A.H."/>
            <person name="Guan C."/>
            <person name="Wincker P."/>
        </authorList>
    </citation>
    <scope>NUCLEOTIDE SEQUENCE [LARGE SCALE GENOMIC DNA]</scope>
    <source>
        <strain evidence="2">cv. Darmor-bzh</strain>
    </source>
</reference>
<dbReference type="EMBL" id="LK032302">
    <property type="protein sequence ID" value="CDY32907.1"/>
    <property type="molecule type" value="Genomic_DNA"/>
</dbReference>